<accession>A0A932HYK0</accession>
<dbReference type="GO" id="GO:0003677">
    <property type="term" value="F:DNA binding"/>
    <property type="evidence" value="ECO:0007669"/>
    <property type="project" value="InterPro"/>
</dbReference>
<proteinExistence type="predicted"/>
<gene>
    <name evidence="2" type="ORF">HYZ11_07420</name>
</gene>
<name>A0A932HYK0_UNCTE</name>
<feature type="domain" description="HTH cro/C1-type" evidence="1">
    <location>
        <begin position="37"/>
        <end position="86"/>
    </location>
</feature>
<dbReference type="InterPro" id="IPR010982">
    <property type="entry name" value="Lambda_DNA-bd_dom_sf"/>
</dbReference>
<reference evidence="2" key="1">
    <citation type="submission" date="2020-07" db="EMBL/GenBank/DDBJ databases">
        <title>Huge and variable diversity of episymbiotic CPR bacteria and DPANN archaea in groundwater ecosystems.</title>
        <authorList>
            <person name="He C.Y."/>
            <person name="Keren R."/>
            <person name="Whittaker M."/>
            <person name="Farag I.F."/>
            <person name="Doudna J."/>
            <person name="Cate J.H.D."/>
            <person name="Banfield J.F."/>
        </authorList>
    </citation>
    <scope>NUCLEOTIDE SEQUENCE</scope>
    <source>
        <strain evidence="2">NC_groundwater_763_Ag_S-0.2um_68_21</strain>
    </source>
</reference>
<evidence type="ECO:0000259" key="1">
    <source>
        <dbReference type="Pfam" id="PF13443"/>
    </source>
</evidence>
<protein>
    <submittedName>
        <fullName evidence="2">XRE family transcriptional regulator</fullName>
    </submittedName>
</protein>
<dbReference type="Proteomes" id="UP000782312">
    <property type="component" value="Unassembled WGS sequence"/>
</dbReference>
<dbReference type="InterPro" id="IPR001387">
    <property type="entry name" value="Cro/C1-type_HTH"/>
</dbReference>
<evidence type="ECO:0000313" key="2">
    <source>
        <dbReference type="EMBL" id="MBI3127418.1"/>
    </source>
</evidence>
<dbReference type="Pfam" id="PF13443">
    <property type="entry name" value="HTH_26"/>
    <property type="match status" value="1"/>
</dbReference>
<dbReference type="SUPFAM" id="SSF47413">
    <property type="entry name" value="lambda repressor-like DNA-binding domains"/>
    <property type="match status" value="1"/>
</dbReference>
<dbReference type="EMBL" id="JACPUR010000017">
    <property type="protein sequence ID" value="MBI3127418.1"/>
    <property type="molecule type" value="Genomic_DNA"/>
</dbReference>
<organism evidence="2 3">
    <name type="scientific">Tectimicrobiota bacterium</name>
    <dbReference type="NCBI Taxonomy" id="2528274"/>
    <lineage>
        <taxon>Bacteria</taxon>
        <taxon>Pseudomonadati</taxon>
        <taxon>Nitrospinota/Tectimicrobiota group</taxon>
        <taxon>Candidatus Tectimicrobiota</taxon>
    </lineage>
</organism>
<evidence type="ECO:0000313" key="3">
    <source>
        <dbReference type="Proteomes" id="UP000782312"/>
    </source>
</evidence>
<sequence>MSKKTHIGSSFEGFLAEEGILEETETIAIKRVIAWQIKQAMEKKRISKAEMAQRMRTSRPVVDRLLDPTHKSLTLSTLVKAAIALDGKAQVSIDVKSKRASA</sequence>
<comment type="caution">
    <text evidence="2">The sequence shown here is derived from an EMBL/GenBank/DDBJ whole genome shotgun (WGS) entry which is preliminary data.</text>
</comment>
<dbReference type="Gene3D" id="1.10.260.40">
    <property type="entry name" value="lambda repressor-like DNA-binding domains"/>
    <property type="match status" value="1"/>
</dbReference>
<dbReference type="AlphaFoldDB" id="A0A932HYK0"/>